<feature type="compositionally biased region" description="Low complexity" evidence="4">
    <location>
        <begin position="677"/>
        <end position="686"/>
    </location>
</feature>
<feature type="domain" description="GATOR2 complex protein MIO zinc-ribbon like" evidence="6">
    <location>
        <begin position="1221"/>
        <end position="1308"/>
    </location>
</feature>
<feature type="compositionally biased region" description="Basic and acidic residues" evidence="4">
    <location>
        <begin position="12"/>
        <end position="27"/>
    </location>
</feature>
<evidence type="ECO:0000256" key="1">
    <source>
        <dbReference type="ARBA" id="ARBA00009713"/>
    </source>
</evidence>
<evidence type="ECO:0000313" key="8">
    <source>
        <dbReference type="EMBL" id="KIO31283.1"/>
    </source>
</evidence>
<accession>A0A0C3LBN6</accession>
<feature type="region of interest" description="Disordered" evidence="4">
    <location>
        <begin position="62"/>
        <end position="85"/>
    </location>
</feature>
<dbReference type="InterPro" id="IPR001680">
    <property type="entry name" value="WD40_rpt"/>
</dbReference>
<dbReference type="InterPro" id="IPR031488">
    <property type="entry name" value="Zn_ribbon_mio"/>
</dbReference>
<reference evidence="8 9" key="1">
    <citation type="submission" date="2014-04" db="EMBL/GenBank/DDBJ databases">
        <authorList>
            <consortium name="DOE Joint Genome Institute"/>
            <person name="Kuo A."/>
            <person name="Girlanda M."/>
            <person name="Perotto S."/>
            <person name="Kohler A."/>
            <person name="Nagy L.G."/>
            <person name="Floudas D."/>
            <person name="Copeland A."/>
            <person name="Barry K.W."/>
            <person name="Cichocki N."/>
            <person name="Veneault-Fourrey C."/>
            <person name="LaButti K."/>
            <person name="Lindquist E.A."/>
            <person name="Lipzen A."/>
            <person name="Lundell T."/>
            <person name="Morin E."/>
            <person name="Murat C."/>
            <person name="Sun H."/>
            <person name="Tunlid A."/>
            <person name="Henrissat B."/>
            <person name="Grigoriev I.V."/>
            <person name="Hibbett D.S."/>
            <person name="Martin F."/>
            <person name="Nordberg H.P."/>
            <person name="Cantor M.N."/>
            <person name="Hua S.X."/>
        </authorList>
    </citation>
    <scope>NUCLEOTIDE SEQUENCE [LARGE SCALE GENOMIC DNA]</scope>
    <source>
        <strain evidence="8 9">MUT 4182</strain>
    </source>
</reference>
<dbReference type="OrthoDB" id="341486at2759"/>
<dbReference type="SUPFAM" id="SSF50978">
    <property type="entry name" value="WD40 repeat-like"/>
    <property type="match status" value="1"/>
</dbReference>
<organism evidence="8 9">
    <name type="scientific">Tulasnella calospora MUT 4182</name>
    <dbReference type="NCBI Taxonomy" id="1051891"/>
    <lineage>
        <taxon>Eukaryota</taxon>
        <taxon>Fungi</taxon>
        <taxon>Dikarya</taxon>
        <taxon>Basidiomycota</taxon>
        <taxon>Agaricomycotina</taxon>
        <taxon>Agaricomycetes</taxon>
        <taxon>Cantharellales</taxon>
        <taxon>Tulasnellaceae</taxon>
        <taxon>Tulasnella</taxon>
    </lineage>
</organism>
<dbReference type="Proteomes" id="UP000054248">
    <property type="component" value="Unassembled WGS sequence"/>
</dbReference>
<feature type="region of interest" description="Disordered" evidence="4">
    <location>
        <begin position="333"/>
        <end position="360"/>
    </location>
</feature>
<protein>
    <recommendedName>
        <fullName evidence="10">Pre-mRNA-splicing factor SLU7</fullName>
    </recommendedName>
</protein>
<evidence type="ECO:0000259" key="7">
    <source>
        <dbReference type="Pfam" id="PF21719"/>
    </source>
</evidence>
<sequence length="1309" mass="143840">MATASSSAVGKLSREEFRRQKDLDAARKAGTAPAALDEEGKAINPHIPQYISQAPWYLDSGMPTLSHQRKPKAGDSSAENIDSWYDRGKTAGPAATKYRKGACENCGAMTHKKQDCLERPRKKGAKYTHKDIAPDELVQDLQMGYDAKRDRWNGYDPTEHKKVYEDIQVFMKRIEGQRESIRRIVLWDPSPKPSTRFLYGHGSSLGLFDWSPKEAEIKSVSNHQFQQGQEPSVVKCLAWSSHPVYNDLVAAATTAGRLQLIRFGSPASSGQDGPNSLATPPVFNIVPRVVRPCNAIAFSPQEPHHLAVGADKTRGDAGLNIWDIETAAKSLPLSGRDHFTSPRPPDRLQGRQTSSSDHRSETRVIYQHGIGETISALAFLPQTPSTIIVGAGGKYTRIVDMRLPPSGTVQIPNKFNGGLCVDPYDDHKFASFGEDAAIRVWDRRHLAKGPMLCFTEADAGGVAGNRVNSITTIAYSPSRRGILASLAADDSPVRLWSVLGGYYIEDPSISSGVLGPRGGNSVSGISPLADRAPMLEKTYFPPTLIKSQNTIKPQRLSNFCFATAALETSSRHNSHILSVTSVSSSPHHLWSPTGDLVLSHYDELSVGSSKTTADKRLPAEPWDIPDTTVGSLPRMGEASNILHTKAASSATEESRIGRSQRQQPLKPDLNFPPLPLPSTLSASRPPKSSRTYSPSGMRRFSLVQRTTSRTPLHSPNGSPTSKQVTLPDVPEPQSTSGRRPVPLRRRTEDSERFLRSSPSPAAAGPRYCLASMEGDISMVMKRRVQLGYSMKNSTGQALDNAAIARKIDSDGELLSQVWTTLSKFMDTLRVAGVAQIGGFDFTYQGLFGIWEGFPATLSPGPLSFDPAFSINPPTTPSPTPFVPQPQLNESPSVPNLTLPDPATRPPSFGGVRPNRLSIGSHGREASSGLAQSRVSTLVPDFDGAIAQLNQARLKAKSYSVGINRFNHHSLDVKSLRSGRRQLTLALCDWDLSRDDFLDLLRKWESEGQTTRAACWASLIGEFETANEYLLRSNDDLLHVVAGTVSAILTHRKSQGQGSSVSFELSPWRENCQRMITRLSDPYIRIMLSRLIEEPWIEILQDEAVSAALHATFENLKRGGELDGLLFTGLTSRGMDLVQAYVDRTGDVQTAAILGSYVCPARLKDSRVEHWVESYRGLLDQWKLFHFRCQFDIERGQMLQHLVRTGSVQPTEWVERQLFIRCNYCSKVISPKQASDASNTLPNTERIRTNRCPNCAKTLPRCVVCLMAIGISNDSLRDAELANETAPQDTLDEALVFCQTCRHGGHASYV</sequence>
<dbReference type="PANTHER" id="PTHR16453:SF9">
    <property type="entry name" value="GATOR COMPLEX PROTEIN MIOS"/>
    <property type="match status" value="1"/>
</dbReference>
<feature type="region of interest" description="Disordered" evidence="4">
    <location>
        <begin position="610"/>
        <end position="766"/>
    </location>
</feature>
<dbReference type="GO" id="GO:1904263">
    <property type="term" value="P:positive regulation of TORC1 signaling"/>
    <property type="evidence" value="ECO:0007669"/>
    <property type="project" value="TreeGrafter"/>
</dbReference>
<dbReference type="Pfam" id="PF11708">
    <property type="entry name" value="Slu7"/>
    <property type="match status" value="1"/>
</dbReference>
<feature type="compositionally biased region" description="Polar residues" evidence="4">
    <location>
        <begin position="703"/>
        <end position="724"/>
    </location>
</feature>
<feature type="domain" description="MIOS-like alpha-solenoid" evidence="7">
    <location>
        <begin position="954"/>
        <end position="1104"/>
    </location>
</feature>
<evidence type="ECO:0000259" key="6">
    <source>
        <dbReference type="Pfam" id="PF17034"/>
    </source>
</evidence>
<evidence type="ECO:0000256" key="3">
    <source>
        <dbReference type="ARBA" id="ARBA00022737"/>
    </source>
</evidence>
<dbReference type="InterPro" id="IPR036322">
    <property type="entry name" value="WD40_repeat_dom_sf"/>
</dbReference>
<dbReference type="Pfam" id="PF17034">
    <property type="entry name" value="zinc_ribbon_16"/>
    <property type="match status" value="1"/>
</dbReference>
<keyword evidence="9" id="KW-1185">Reference proteome</keyword>
<feature type="compositionally biased region" description="Pro residues" evidence="4">
    <location>
        <begin position="873"/>
        <end position="883"/>
    </location>
</feature>
<dbReference type="InterPro" id="IPR037593">
    <property type="entry name" value="MIOS/Sea4"/>
</dbReference>
<feature type="region of interest" description="Disordered" evidence="4">
    <location>
        <begin position="866"/>
        <end position="927"/>
    </location>
</feature>
<dbReference type="SMART" id="SM00320">
    <property type="entry name" value="WD40"/>
    <property type="match status" value="4"/>
</dbReference>
<comment type="similarity">
    <text evidence="1">Belongs to the WD repeat mio family.</text>
</comment>
<feature type="region of interest" description="Disordered" evidence="4">
    <location>
        <begin position="1"/>
        <end position="42"/>
    </location>
</feature>
<dbReference type="Gene3D" id="2.130.10.10">
    <property type="entry name" value="YVTN repeat-like/Quinoprotein amine dehydrogenase"/>
    <property type="match status" value="2"/>
</dbReference>
<feature type="compositionally biased region" description="Basic and acidic residues" evidence="4">
    <location>
        <begin position="335"/>
        <end position="349"/>
    </location>
</feature>
<evidence type="ECO:0000256" key="2">
    <source>
        <dbReference type="ARBA" id="ARBA00022574"/>
    </source>
</evidence>
<name>A0A0C3LBN6_9AGAM</name>
<evidence type="ECO:0000256" key="4">
    <source>
        <dbReference type="SAM" id="MobiDB-lite"/>
    </source>
</evidence>
<keyword evidence="2" id="KW-0853">WD repeat</keyword>
<evidence type="ECO:0000259" key="5">
    <source>
        <dbReference type="Pfam" id="PF11708"/>
    </source>
</evidence>
<dbReference type="InterPro" id="IPR049092">
    <property type="entry name" value="MIOS_a-sol"/>
</dbReference>
<feature type="compositionally biased region" description="Basic and acidic residues" evidence="4">
    <location>
        <begin position="745"/>
        <end position="754"/>
    </location>
</feature>
<proteinExistence type="inferred from homology"/>
<dbReference type="Pfam" id="PF21720">
    <property type="entry name" value="MIOS_WD40"/>
    <property type="match status" value="1"/>
</dbReference>
<dbReference type="GO" id="GO:0005737">
    <property type="term" value="C:cytoplasm"/>
    <property type="evidence" value="ECO:0007669"/>
    <property type="project" value="TreeGrafter"/>
</dbReference>
<dbReference type="HOGENOM" id="CLU_005843_0_0_1"/>
<evidence type="ECO:0008006" key="10">
    <source>
        <dbReference type="Google" id="ProtNLM"/>
    </source>
</evidence>
<dbReference type="InterPro" id="IPR021715">
    <property type="entry name" value="Slu7_dom"/>
</dbReference>
<feature type="compositionally biased region" description="Polar residues" evidence="4">
    <location>
        <begin position="886"/>
        <end position="895"/>
    </location>
</feature>
<dbReference type="PANTHER" id="PTHR16453">
    <property type="entry name" value="WD40 DOMAIN-CONTAINING PROTEIN MIO FAMILY MEMBER"/>
    <property type="match status" value="1"/>
</dbReference>
<feature type="domain" description="Pre-mRNA-splicing factor SLU7" evidence="5">
    <location>
        <begin position="143"/>
        <end position="168"/>
    </location>
</feature>
<dbReference type="STRING" id="1051891.A0A0C3LBN6"/>
<evidence type="ECO:0000313" key="9">
    <source>
        <dbReference type="Proteomes" id="UP000054248"/>
    </source>
</evidence>
<feature type="compositionally biased region" description="Polar residues" evidence="4">
    <location>
        <begin position="646"/>
        <end position="663"/>
    </location>
</feature>
<reference evidence="9" key="2">
    <citation type="submission" date="2015-01" db="EMBL/GenBank/DDBJ databases">
        <title>Evolutionary Origins and Diversification of the Mycorrhizal Mutualists.</title>
        <authorList>
            <consortium name="DOE Joint Genome Institute"/>
            <consortium name="Mycorrhizal Genomics Consortium"/>
            <person name="Kohler A."/>
            <person name="Kuo A."/>
            <person name="Nagy L.G."/>
            <person name="Floudas D."/>
            <person name="Copeland A."/>
            <person name="Barry K.W."/>
            <person name="Cichocki N."/>
            <person name="Veneault-Fourrey C."/>
            <person name="LaButti K."/>
            <person name="Lindquist E.A."/>
            <person name="Lipzen A."/>
            <person name="Lundell T."/>
            <person name="Morin E."/>
            <person name="Murat C."/>
            <person name="Riley R."/>
            <person name="Ohm R."/>
            <person name="Sun H."/>
            <person name="Tunlid A."/>
            <person name="Henrissat B."/>
            <person name="Grigoriev I.V."/>
            <person name="Hibbett D.S."/>
            <person name="Martin F."/>
        </authorList>
    </citation>
    <scope>NUCLEOTIDE SEQUENCE [LARGE SCALE GENOMIC DNA]</scope>
    <source>
        <strain evidence="9">MUT 4182</strain>
    </source>
</reference>
<gene>
    <name evidence="8" type="ORF">M407DRAFT_5108</name>
</gene>
<dbReference type="Pfam" id="PF21719">
    <property type="entry name" value="MIOS_a-sol"/>
    <property type="match status" value="1"/>
</dbReference>
<keyword evidence="3" id="KW-0677">Repeat</keyword>
<dbReference type="InterPro" id="IPR015943">
    <property type="entry name" value="WD40/YVTN_repeat-like_dom_sf"/>
</dbReference>
<dbReference type="EMBL" id="KN822964">
    <property type="protein sequence ID" value="KIO31283.1"/>
    <property type="molecule type" value="Genomic_DNA"/>
</dbReference>